<dbReference type="PANTHER" id="PTHR38592">
    <property type="entry name" value="BLL4819 PROTEIN"/>
    <property type="match status" value="1"/>
</dbReference>
<feature type="transmembrane region" description="Helical" evidence="1">
    <location>
        <begin position="348"/>
        <end position="369"/>
    </location>
</feature>
<sequence>MLATTHLACVPHEVVLATLMQTSQHRLVELDFFRGLVLLIIVVDHIGGSILSRFTLHAWALCDAAEVFVFLGGFATATAYAALAERRTDAIARNRFLKRSLEIYRAFLVTAGLMLLVSAMMVAFSVDAPNLATNDLDDLINAPLASLGDILLFRRQPYLASVLPMYAFFALMVPVVLPLARGKPWLLLAGSVALWAGAPHLAGWLPGVGNTPWDFNPLAWQLMFVVGLIARCQPVWQRVAACRWGWIVTLLAAGVVGAAAYYKLAIATAPLAPGFKQNLMWLRVLNFLAIAWLVATLVRFGWTGKIAQRLPWISLIGRKGLVCFVAGTVISLVVDSLLYQATDGLLDVPLGLAADAIAVVSLMLVAWAAEPVSRFIASCASRRPARARGIANLARASGTARANRYD</sequence>
<keyword evidence="1" id="KW-0472">Membrane</keyword>
<feature type="transmembrane region" description="Helical" evidence="1">
    <location>
        <begin position="158"/>
        <end position="179"/>
    </location>
</feature>
<dbReference type="InterPro" id="IPR014550">
    <property type="entry name" value="UCP028704_OpgC"/>
</dbReference>
<feature type="transmembrane region" description="Helical" evidence="1">
    <location>
        <begin position="281"/>
        <end position="300"/>
    </location>
</feature>
<dbReference type="PIRSF" id="PIRSF028704">
    <property type="entry name" value="UPC028704"/>
    <property type="match status" value="1"/>
</dbReference>
<evidence type="ECO:0000256" key="1">
    <source>
        <dbReference type="SAM" id="Phobius"/>
    </source>
</evidence>
<feature type="transmembrane region" description="Helical" evidence="1">
    <location>
        <begin position="186"/>
        <end position="206"/>
    </location>
</feature>
<reference evidence="2 3" key="1">
    <citation type="submission" date="2021-04" db="EMBL/GenBank/DDBJ databases">
        <authorList>
            <person name="Vanwijnsberghe S."/>
        </authorList>
    </citation>
    <scope>NUCLEOTIDE SEQUENCE [LARGE SCALE GENOMIC DNA]</scope>
    <source>
        <strain evidence="2 3">LMG 32171</strain>
    </source>
</reference>
<feature type="transmembrane region" description="Helical" evidence="1">
    <location>
        <begin position="58"/>
        <end position="83"/>
    </location>
</feature>
<feature type="transmembrane region" description="Helical" evidence="1">
    <location>
        <begin position="243"/>
        <end position="261"/>
    </location>
</feature>
<protein>
    <recommendedName>
        <fullName evidence="4">OpgC domain-containing protein</fullName>
    </recommendedName>
</protein>
<dbReference type="Pfam" id="PF10129">
    <property type="entry name" value="OpgC_C"/>
    <property type="match status" value="1"/>
</dbReference>
<dbReference type="Proteomes" id="UP000789752">
    <property type="component" value="Unassembled WGS sequence"/>
</dbReference>
<dbReference type="PANTHER" id="PTHR38592:SF3">
    <property type="entry name" value="BLL4819 PROTEIN"/>
    <property type="match status" value="1"/>
</dbReference>
<comment type="caution">
    <text evidence="2">The sequence shown here is derived from an EMBL/GenBank/DDBJ whole genome shotgun (WGS) entry which is preliminary data.</text>
</comment>
<feature type="transmembrane region" description="Helical" evidence="1">
    <location>
        <begin position="32"/>
        <end position="52"/>
    </location>
</feature>
<keyword evidence="1" id="KW-1133">Transmembrane helix</keyword>
<feature type="transmembrane region" description="Helical" evidence="1">
    <location>
        <begin position="103"/>
        <end position="126"/>
    </location>
</feature>
<keyword evidence="1" id="KW-0812">Transmembrane</keyword>
<gene>
    <name evidence="2" type="ORF">R54767_01463</name>
</gene>
<name>A0ABM8U0X9_9BURK</name>
<evidence type="ECO:0000313" key="3">
    <source>
        <dbReference type="Proteomes" id="UP000789752"/>
    </source>
</evidence>
<dbReference type="EMBL" id="CAJQYY010000007">
    <property type="protein sequence ID" value="CAG4893074.1"/>
    <property type="molecule type" value="Genomic_DNA"/>
</dbReference>
<proteinExistence type="predicted"/>
<feature type="transmembrane region" description="Helical" evidence="1">
    <location>
        <begin position="321"/>
        <end position="342"/>
    </location>
</feature>
<organism evidence="2 3">
    <name type="scientific">Paraburkholderia gardini</name>
    <dbReference type="NCBI Taxonomy" id="2823469"/>
    <lineage>
        <taxon>Bacteria</taxon>
        <taxon>Pseudomonadati</taxon>
        <taxon>Pseudomonadota</taxon>
        <taxon>Betaproteobacteria</taxon>
        <taxon>Burkholderiales</taxon>
        <taxon>Burkholderiaceae</taxon>
        <taxon>Paraburkholderia</taxon>
    </lineage>
</organism>
<accession>A0ABM8U0X9</accession>
<evidence type="ECO:0000313" key="2">
    <source>
        <dbReference type="EMBL" id="CAG4893074.1"/>
    </source>
</evidence>
<evidence type="ECO:0008006" key="4">
    <source>
        <dbReference type="Google" id="ProtNLM"/>
    </source>
</evidence>
<keyword evidence="3" id="KW-1185">Reference proteome</keyword>
<feature type="transmembrane region" description="Helical" evidence="1">
    <location>
        <begin position="218"/>
        <end position="236"/>
    </location>
</feature>